<evidence type="ECO:0000313" key="2">
    <source>
        <dbReference type="Proteomes" id="UP001152320"/>
    </source>
</evidence>
<accession>A0A9Q1BEM5</accession>
<gene>
    <name evidence="1" type="ORF">HOLleu_37264</name>
</gene>
<proteinExistence type="predicted"/>
<reference evidence="1" key="1">
    <citation type="submission" date="2021-10" db="EMBL/GenBank/DDBJ databases">
        <title>Tropical sea cucumber genome reveals ecological adaptation and Cuvierian tubules defense mechanism.</title>
        <authorList>
            <person name="Chen T."/>
        </authorList>
    </citation>
    <scope>NUCLEOTIDE SEQUENCE</scope>
    <source>
        <strain evidence="1">Nanhai2018</strain>
        <tissue evidence="1">Muscle</tissue>
    </source>
</reference>
<sequence>MKPQTSIGGLVTYDKFEYKTQAGDTLSKTNVYKGYTEYLLLYETPKKVFGVWWHDENLKYFAVLKHVETFCRSANWQLRNISLLRKYLDDKTCEMLVHAFVTSRLDFLNSLLYGLSDLSIKKLQKIQNSAARIVKRKKRHCNATPLLKELHWLPISARIKFKILLLTFRAQRLEQPVYISQLLAPYVPPRDLRSSDKAYLSLPNPRLKAYGYRCFAYSAPYLWNQLPDHIRFCTELSVFKSYLKTHIFTCSFDCN</sequence>
<dbReference type="Proteomes" id="UP001152320">
    <property type="component" value="Chromosome 20"/>
</dbReference>
<dbReference type="OrthoDB" id="8936366at2759"/>
<comment type="caution">
    <text evidence="1">The sequence shown here is derived from an EMBL/GenBank/DDBJ whole genome shotgun (WGS) entry which is preliminary data.</text>
</comment>
<protein>
    <submittedName>
        <fullName evidence="1">Uncharacterized protein</fullName>
    </submittedName>
</protein>
<keyword evidence="2" id="KW-1185">Reference proteome</keyword>
<dbReference type="EMBL" id="JAIZAY010000020">
    <property type="protein sequence ID" value="KAJ8022384.1"/>
    <property type="molecule type" value="Genomic_DNA"/>
</dbReference>
<evidence type="ECO:0000313" key="1">
    <source>
        <dbReference type="EMBL" id="KAJ8022384.1"/>
    </source>
</evidence>
<name>A0A9Q1BEM5_HOLLE</name>
<organism evidence="1 2">
    <name type="scientific">Holothuria leucospilota</name>
    <name type="common">Black long sea cucumber</name>
    <name type="synonym">Mertensiothuria leucospilota</name>
    <dbReference type="NCBI Taxonomy" id="206669"/>
    <lineage>
        <taxon>Eukaryota</taxon>
        <taxon>Metazoa</taxon>
        <taxon>Echinodermata</taxon>
        <taxon>Eleutherozoa</taxon>
        <taxon>Echinozoa</taxon>
        <taxon>Holothuroidea</taxon>
        <taxon>Aspidochirotacea</taxon>
        <taxon>Aspidochirotida</taxon>
        <taxon>Holothuriidae</taxon>
        <taxon>Holothuria</taxon>
    </lineage>
</organism>
<dbReference type="AlphaFoldDB" id="A0A9Q1BEM5"/>